<dbReference type="Proteomes" id="UP000562929">
    <property type="component" value="Unassembled WGS sequence"/>
</dbReference>
<comment type="caution">
    <text evidence="3">The sequence shown here is derived from an EMBL/GenBank/DDBJ whole genome shotgun (WGS) entry which is preliminary data.</text>
</comment>
<accession>A0A8H4QDZ8</accession>
<dbReference type="PANTHER" id="PTHR48081:SF8">
    <property type="entry name" value="ALPHA_BETA HYDROLASE FOLD-3 DOMAIN-CONTAINING PROTEIN-RELATED"/>
    <property type="match status" value="1"/>
</dbReference>
<sequence length="507" mass="56310">METLVLGQIYSARSRNYSNVGQRPPSALRRYGRAGCIALIQVFRLTGVAINHVVGRWKTSQHLDLISSIIIATFSNIMNPSPASWFSISEVQRRSLFDKDRIRGQVWIATYASPSPPEPDARKALAAAILSLDKTFKEEGMTEYAPRVEAEWTAFRADARPGDPPPPGLSERAKYEALTAENSGPATALYMHGGWSFFGDPLSVRDSVNRLSRTGGGRVYSVRYRLAPQNPFPAALLDSLVSYLTLLYPPPDAFHEPVAASSIFLMGDSFGANLCFALLQTILQLRRLGRSRIRWHGHVRNLPLPAGLVCFSPFVDFTLSSRLFHGSARSTNDILPMREELIRHRWAPCVLWPASPPRNQLYTVDDLLSHPLVSPVTATSWHGSPPVYMSVGDEPLIDDVRFFAARLVAQDVPVVMEHYQAMPHTHAMILPHVPATDRCFDACGAFVRAVLDPAAIVKPSATSIHFETLRDESLQFHRLSLESYDDVCRRVKNAAAEGVCLWPVMGQ</sequence>
<proteinExistence type="predicted"/>
<feature type="domain" description="Alpha/beta hydrolase fold-3" evidence="2">
    <location>
        <begin position="189"/>
        <end position="425"/>
    </location>
</feature>
<dbReference type="OrthoDB" id="5354320at2759"/>
<evidence type="ECO:0000259" key="2">
    <source>
        <dbReference type="Pfam" id="PF07859"/>
    </source>
</evidence>
<evidence type="ECO:0000313" key="3">
    <source>
        <dbReference type="EMBL" id="KAF4595789.1"/>
    </source>
</evidence>
<keyword evidence="4" id="KW-1185">Reference proteome</keyword>
<dbReference type="InterPro" id="IPR029058">
    <property type="entry name" value="AB_hydrolase_fold"/>
</dbReference>
<dbReference type="InterPro" id="IPR013094">
    <property type="entry name" value="AB_hydrolase_3"/>
</dbReference>
<evidence type="ECO:0000313" key="4">
    <source>
        <dbReference type="Proteomes" id="UP000562929"/>
    </source>
</evidence>
<evidence type="ECO:0000256" key="1">
    <source>
        <dbReference type="ARBA" id="ARBA00022801"/>
    </source>
</evidence>
<protein>
    <submittedName>
        <fullName evidence="3">Lipase esterase</fullName>
    </submittedName>
</protein>
<organism evidence="3 4">
    <name type="scientific">Ophiocordyceps camponoti-floridani</name>
    <dbReference type="NCBI Taxonomy" id="2030778"/>
    <lineage>
        <taxon>Eukaryota</taxon>
        <taxon>Fungi</taxon>
        <taxon>Dikarya</taxon>
        <taxon>Ascomycota</taxon>
        <taxon>Pezizomycotina</taxon>
        <taxon>Sordariomycetes</taxon>
        <taxon>Hypocreomycetidae</taxon>
        <taxon>Hypocreales</taxon>
        <taxon>Ophiocordycipitaceae</taxon>
        <taxon>Ophiocordyceps</taxon>
    </lineage>
</organism>
<dbReference type="EMBL" id="JAACLJ010000001">
    <property type="protein sequence ID" value="KAF4595789.1"/>
    <property type="molecule type" value="Genomic_DNA"/>
</dbReference>
<gene>
    <name evidence="3" type="ORF">GQ602_001402</name>
</gene>
<dbReference type="SUPFAM" id="SSF53474">
    <property type="entry name" value="alpha/beta-Hydrolases"/>
    <property type="match status" value="1"/>
</dbReference>
<dbReference type="InterPro" id="IPR050300">
    <property type="entry name" value="GDXG_lipolytic_enzyme"/>
</dbReference>
<reference evidence="3 4" key="1">
    <citation type="journal article" date="2020" name="G3 (Bethesda)">
        <title>Genetic Underpinnings of Host Manipulation by Ophiocordyceps as Revealed by Comparative Transcriptomics.</title>
        <authorList>
            <person name="Will I."/>
            <person name="Das B."/>
            <person name="Trinh T."/>
            <person name="Brachmann A."/>
            <person name="Ohm R.A."/>
            <person name="de Bekker C."/>
        </authorList>
    </citation>
    <scope>NUCLEOTIDE SEQUENCE [LARGE SCALE GENOMIC DNA]</scope>
    <source>
        <strain evidence="3 4">EC05</strain>
    </source>
</reference>
<dbReference type="GO" id="GO:0016787">
    <property type="term" value="F:hydrolase activity"/>
    <property type="evidence" value="ECO:0007669"/>
    <property type="project" value="UniProtKB-KW"/>
</dbReference>
<dbReference type="Gene3D" id="3.40.50.1820">
    <property type="entry name" value="alpha/beta hydrolase"/>
    <property type="match status" value="1"/>
</dbReference>
<dbReference type="AlphaFoldDB" id="A0A8H4QDZ8"/>
<keyword evidence="1" id="KW-0378">Hydrolase</keyword>
<name>A0A8H4QDZ8_9HYPO</name>
<dbReference type="PANTHER" id="PTHR48081">
    <property type="entry name" value="AB HYDROLASE SUPERFAMILY PROTEIN C4A8.06C"/>
    <property type="match status" value="1"/>
</dbReference>
<dbReference type="Pfam" id="PF07859">
    <property type="entry name" value="Abhydrolase_3"/>
    <property type="match status" value="1"/>
</dbReference>